<keyword evidence="13" id="KW-1185">Reference proteome</keyword>
<keyword evidence="5" id="KW-0862">Zinc</keyword>
<feature type="domain" description="Tim10-like" evidence="11">
    <location>
        <begin position="99"/>
        <end position="159"/>
    </location>
</feature>
<evidence type="ECO:0000256" key="4">
    <source>
        <dbReference type="ARBA" id="ARBA00022723"/>
    </source>
</evidence>
<gene>
    <name evidence="12" type="ORF">KC19_2G268000</name>
</gene>
<dbReference type="AlphaFoldDB" id="A0A8T0J188"/>
<evidence type="ECO:0000313" key="12">
    <source>
        <dbReference type="EMBL" id="KAG0588776.1"/>
    </source>
</evidence>
<dbReference type="PANTHER" id="PTHR11038:SF16">
    <property type="entry name" value="MITOCHONDRIAL IMPORT INNER MEMBRANE TRANSLOCASE SUBUNIT TIM10"/>
    <property type="match status" value="1"/>
</dbReference>
<feature type="region of interest" description="Disordered" evidence="10">
    <location>
        <begin position="1"/>
        <end position="24"/>
    </location>
</feature>
<proteinExistence type="inferred from homology"/>
<protein>
    <recommendedName>
        <fullName evidence="11">Tim10-like domain-containing protein</fullName>
    </recommendedName>
</protein>
<organism evidence="12 13">
    <name type="scientific">Ceratodon purpureus</name>
    <name type="common">Fire moss</name>
    <name type="synonym">Dicranum purpureum</name>
    <dbReference type="NCBI Taxonomy" id="3225"/>
    <lineage>
        <taxon>Eukaryota</taxon>
        <taxon>Viridiplantae</taxon>
        <taxon>Streptophyta</taxon>
        <taxon>Embryophyta</taxon>
        <taxon>Bryophyta</taxon>
        <taxon>Bryophytina</taxon>
        <taxon>Bryopsida</taxon>
        <taxon>Dicranidae</taxon>
        <taxon>Pseudoditrichales</taxon>
        <taxon>Ditrichaceae</taxon>
        <taxon>Ceratodon</taxon>
    </lineage>
</organism>
<dbReference type="InterPro" id="IPR035427">
    <property type="entry name" value="Tim10-like_dom_sf"/>
</dbReference>
<evidence type="ECO:0000256" key="3">
    <source>
        <dbReference type="ARBA" id="ARBA00022448"/>
    </source>
</evidence>
<dbReference type="InterPro" id="IPR004217">
    <property type="entry name" value="Tim10-like"/>
</dbReference>
<dbReference type="PANTHER" id="PTHR11038">
    <property type="entry name" value="MITOCHONDRIAL IMPORT INNER MEMBRANE TRANSLOCASE SUBUNIT TIM10"/>
    <property type="match status" value="1"/>
</dbReference>
<evidence type="ECO:0000256" key="2">
    <source>
        <dbReference type="ARBA" id="ARBA00006720"/>
    </source>
</evidence>
<dbReference type="GO" id="GO:0046872">
    <property type="term" value="F:metal ion binding"/>
    <property type="evidence" value="ECO:0007669"/>
    <property type="project" value="UniProtKB-KW"/>
</dbReference>
<dbReference type="Pfam" id="PF02953">
    <property type="entry name" value="zf-Tim10_DDP"/>
    <property type="match status" value="1"/>
</dbReference>
<dbReference type="GO" id="GO:0045039">
    <property type="term" value="P:protein insertion into mitochondrial inner membrane"/>
    <property type="evidence" value="ECO:0007669"/>
    <property type="project" value="UniProtKB-ARBA"/>
</dbReference>
<comment type="subcellular location">
    <subcellularLocation>
        <location evidence="1">Mitochondrion</location>
    </subcellularLocation>
</comment>
<sequence>MLKTEKQEQRQWEKEPERGEQQVQFRTQTLISDQSTHKHKHTQTEAAPKHQQIHAYSGCRSSLRLHLCALCTTADPASVSVAMASKGAPSAADREQIFGMAQQEMEYRVDLFNKLTQTCFDKCVERKYKEADLNVGENSCIDRCVAKYWQVTGIVGQMLGSNRPPMG</sequence>
<evidence type="ECO:0000256" key="7">
    <source>
        <dbReference type="ARBA" id="ARBA00023010"/>
    </source>
</evidence>
<dbReference type="GO" id="GO:0005743">
    <property type="term" value="C:mitochondrial inner membrane"/>
    <property type="evidence" value="ECO:0007669"/>
    <property type="project" value="TreeGrafter"/>
</dbReference>
<name>A0A8T0J188_CERPU</name>
<comment type="caution">
    <text evidence="12">The sequence shown here is derived from an EMBL/GenBank/DDBJ whole genome shotgun (WGS) entry which is preliminary data.</text>
</comment>
<dbReference type="EMBL" id="CM026422">
    <property type="protein sequence ID" value="KAG0588776.1"/>
    <property type="molecule type" value="Genomic_DNA"/>
</dbReference>
<keyword evidence="7" id="KW-0811">Translocation</keyword>
<dbReference type="Proteomes" id="UP000822688">
    <property type="component" value="Chromosome 2"/>
</dbReference>
<evidence type="ECO:0000256" key="8">
    <source>
        <dbReference type="ARBA" id="ARBA00023128"/>
    </source>
</evidence>
<keyword evidence="3" id="KW-0813">Transport</keyword>
<comment type="similarity">
    <text evidence="2">Belongs to the small Tim family.</text>
</comment>
<evidence type="ECO:0000256" key="10">
    <source>
        <dbReference type="SAM" id="MobiDB-lite"/>
    </source>
</evidence>
<accession>A0A8T0J188</accession>
<evidence type="ECO:0000259" key="11">
    <source>
        <dbReference type="Pfam" id="PF02953"/>
    </source>
</evidence>
<dbReference type="FunFam" id="1.10.287.810:FF:000007">
    <property type="entry name" value="Mitochondrial import inner membrane translocase"/>
    <property type="match status" value="1"/>
</dbReference>
<keyword evidence="6" id="KW-0653">Protein transport</keyword>
<evidence type="ECO:0000256" key="5">
    <source>
        <dbReference type="ARBA" id="ARBA00022833"/>
    </source>
</evidence>
<reference evidence="12" key="1">
    <citation type="submission" date="2020-06" db="EMBL/GenBank/DDBJ databases">
        <title>WGS assembly of Ceratodon purpureus strain R40.</title>
        <authorList>
            <person name="Carey S.B."/>
            <person name="Jenkins J."/>
            <person name="Shu S."/>
            <person name="Lovell J.T."/>
            <person name="Sreedasyam A."/>
            <person name="Maumus F."/>
            <person name="Tiley G.P."/>
            <person name="Fernandez-Pozo N."/>
            <person name="Barry K."/>
            <person name="Chen C."/>
            <person name="Wang M."/>
            <person name="Lipzen A."/>
            <person name="Daum C."/>
            <person name="Saski C.A."/>
            <person name="Payton A.C."/>
            <person name="Mcbreen J.C."/>
            <person name="Conrad R.E."/>
            <person name="Kollar L.M."/>
            <person name="Olsson S."/>
            <person name="Huttunen S."/>
            <person name="Landis J.B."/>
            <person name="Wickett N.J."/>
            <person name="Johnson M.G."/>
            <person name="Rensing S.A."/>
            <person name="Grimwood J."/>
            <person name="Schmutz J."/>
            <person name="Mcdaniel S.F."/>
        </authorList>
    </citation>
    <scope>NUCLEOTIDE SEQUENCE</scope>
    <source>
        <strain evidence="12">R40</strain>
    </source>
</reference>
<dbReference type="SUPFAM" id="SSF144122">
    <property type="entry name" value="Tim10-like"/>
    <property type="match status" value="1"/>
</dbReference>
<evidence type="ECO:0000256" key="6">
    <source>
        <dbReference type="ARBA" id="ARBA00022927"/>
    </source>
</evidence>
<keyword evidence="9" id="KW-1015">Disulfide bond</keyword>
<dbReference type="Gene3D" id="1.10.287.810">
    <property type="entry name" value="Mitochondrial import inner membrane translocase subunit tim13 like domains"/>
    <property type="match status" value="1"/>
</dbReference>
<evidence type="ECO:0000313" key="13">
    <source>
        <dbReference type="Proteomes" id="UP000822688"/>
    </source>
</evidence>
<keyword evidence="4" id="KW-0479">Metal-binding</keyword>
<feature type="compositionally biased region" description="Basic and acidic residues" evidence="10">
    <location>
        <begin position="1"/>
        <end position="20"/>
    </location>
</feature>
<dbReference type="GO" id="GO:0015031">
    <property type="term" value="P:protein transport"/>
    <property type="evidence" value="ECO:0007669"/>
    <property type="project" value="UniProtKB-KW"/>
</dbReference>
<evidence type="ECO:0000256" key="9">
    <source>
        <dbReference type="ARBA" id="ARBA00023157"/>
    </source>
</evidence>
<evidence type="ECO:0000256" key="1">
    <source>
        <dbReference type="ARBA" id="ARBA00004173"/>
    </source>
</evidence>
<keyword evidence="8" id="KW-0496">Mitochondrion</keyword>